<keyword evidence="9" id="KW-1185">Reference proteome</keyword>
<evidence type="ECO:0000313" key="8">
    <source>
        <dbReference type="EMBL" id="KUH32171.1"/>
    </source>
</evidence>
<gene>
    <name evidence="8" type="ORF">APY94_10690</name>
</gene>
<dbReference type="STRING" id="227598.APY94_10690"/>
<evidence type="ECO:0000256" key="6">
    <source>
        <dbReference type="ARBA" id="ARBA00023136"/>
    </source>
</evidence>
<keyword evidence="3" id="KW-1003">Cell membrane</keyword>
<dbReference type="GO" id="GO:0022857">
    <property type="term" value="F:transmembrane transporter activity"/>
    <property type="evidence" value="ECO:0007669"/>
    <property type="project" value="InterPro"/>
</dbReference>
<accession>A0A100XW41</accession>
<evidence type="ECO:0000256" key="2">
    <source>
        <dbReference type="ARBA" id="ARBA00022448"/>
    </source>
</evidence>
<feature type="transmembrane region" description="Helical" evidence="7">
    <location>
        <begin position="146"/>
        <end position="163"/>
    </location>
</feature>
<feature type="transmembrane region" description="Helical" evidence="7">
    <location>
        <begin position="255"/>
        <end position="277"/>
    </location>
</feature>
<dbReference type="SUPFAM" id="SSF103473">
    <property type="entry name" value="MFS general substrate transporter"/>
    <property type="match status" value="1"/>
</dbReference>
<dbReference type="OrthoDB" id="117970at2157"/>
<keyword evidence="4 7" id="KW-0812">Transmembrane</keyword>
<sequence length="415" mass="45453">MFENFRGMGRNFWLYTVGRWISQAGWVVQDVAVPLYVLDQTGSGAMMSLFIMAELVPRLLVNPIAGVIGDRYDRKKLMYGLDIARGVLLFAVIGFNLLGIYQLLVVQMVMSVMGAFFSAGIVGMFPDLVEREQLARANSILQSGGQILRILGPILGGLIYAFGGLRLAILINAVSFFGSGLFEILIEYHRETRELSSIREVWDDMLEGFRFMKNSRNLMVLVSFGILLNTLLNPVFAVVLPYLARIELGLSAVKFGSVETAATLGALAGNMLIALKLGEKSEDFLFGALFAQLLCLTGLAFVTRSILGELAYPSLLGIIGLIGLFNTLVNIPLFTKLQKAVPDDVRSRFFTAFETIMMATTPLGMALVGPLLDVAGTTVIILALTVPSVLIAMYYYLRFRETVINIGSETAEVVP</sequence>
<dbReference type="EMBL" id="LLYW01000038">
    <property type="protein sequence ID" value="KUH32171.1"/>
    <property type="molecule type" value="Genomic_DNA"/>
</dbReference>
<feature type="transmembrane region" description="Helical" evidence="7">
    <location>
        <begin position="218"/>
        <end position="243"/>
    </location>
</feature>
<dbReference type="GO" id="GO:0005886">
    <property type="term" value="C:plasma membrane"/>
    <property type="evidence" value="ECO:0007669"/>
    <property type="project" value="UniProtKB-SubCell"/>
</dbReference>
<name>A0A100XW41_9EURY</name>
<dbReference type="PANTHER" id="PTHR43266">
    <property type="entry name" value="MACROLIDE-EFFLUX PROTEIN"/>
    <property type="match status" value="1"/>
</dbReference>
<evidence type="ECO:0000256" key="7">
    <source>
        <dbReference type="SAM" id="Phobius"/>
    </source>
</evidence>
<dbReference type="Proteomes" id="UP000053462">
    <property type="component" value="Unassembled WGS sequence"/>
</dbReference>
<protein>
    <submittedName>
        <fullName evidence="8">MFS transporter</fullName>
    </submittedName>
</protein>
<evidence type="ECO:0000256" key="1">
    <source>
        <dbReference type="ARBA" id="ARBA00004651"/>
    </source>
</evidence>
<feature type="transmembrane region" description="Helical" evidence="7">
    <location>
        <begin position="310"/>
        <end position="329"/>
    </location>
</feature>
<dbReference type="Pfam" id="PF07690">
    <property type="entry name" value="MFS_1"/>
    <property type="match status" value="1"/>
</dbReference>
<feature type="transmembrane region" description="Helical" evidence="7">
    <location>
        <begin position="374"/>
        <end position="397"/>
    </location>
</feature>
<dbReference type="InterPro" id="IPR011701">
    <property type="entry name" value="MFS"/>
</dbReference>
<feature type="transmembrane region" description="Helical" evidence="7">
    <location>
        <begin position="77"/>
        <end position="98"/>
    </location>
</feature>
<feature type="transmembrane region" description="Helical" evidence="7">
    <location>
        <begin position="284"/>
        <end position="304"/>
    </location>
</feature>
<comment type="subcellular location">
    <subcellularLocation>
        <location evidence="1">Cell membrane</location>
        <topology evidence="1">Multi-pass membrane protein</topology>
    </subcellularLocation>
</comment>
<dbReference type="RefSeq" id="WP_058939620.1">
    <property type="nucleotide sequence ID" value="NZ_LLYW01000038.1"/>
</dbReference>
<keyword evidence="2" id="KW-0813">Transport</keyword>
<dbReference type="Gene3D" id="1.20.1250.20">
    <property type="entry name" value="MFS general substrate transporter like domains"/>
    <property type="match status" value="1"/>
</dbReference>
<dbReference type="AlphaFoldDB" id="A0A100XW41"/>
<evidence type="ECO:0000313" key="9">
    <source>
        <dbReference type="Proteomes" id="UP000053462"/>
    </source>
</evidence>
<keyword evidence="5 7" id="KW-1133">Transmembrane helix</keyword>
<evidence type="ECO:0000256" key="4">
    <source>
        <dbReference type="ARBA" id="ARBA00022692"/>
    </source>
</evidence>
<dbReference type="InterPro" id="IPR036259">
    <property type="entry name" value="MFS_trans_sf"/>
</dbReference>
<comment type="caution">
    <text evidence="8">The sequence shown here is derived from an EMBL/GenBank/DDBJ whole genome shotgun (WGS) entry which is preliminary data.</text>
</comment>
<reference evidence="8 9" key="1">
    <citation type="submission" date="2015-10" db="EMBL/GenBank/DDBJ databases">
        <title>Draft genome sequence of Thermococcus celericrescens strain DSM 17994.</title>
        <authorList>
            <person name="Hong S.-J."/>
            <person name="Park C.-E."/>
            <person name="Shin J.-H."/>
        </authorList>
    </citation>
    <scope>NUCLEOTIDE SEQUENCE [LARGE SCALE GENOMIC DNA]</scope>
    <source>
        <strain evidence="8 9">DSM 17994</strain>
    </source>
</reference>
<feature type="transmembrane region" description="Helical" evidence="7">
    <location>
        <begin position="349"/>
        <end position="368"/>
    </location>
</feature>
<organism evidence="8 9">
    <name type="scientific">Thermococcus celericrescens</name>
    <dbReference type="NCBI Taxonomy" id="227598"/>
    <lineage>
        <taxon>Archaea</taxon>
        <taxon>Methanobacteriati</taxon>
        <taxon>Methanobacteriota</taxon>
        <taxon>Thermococci</taxon>
        <taxon>Thermococcales</taxon>
        <taxon>Thermococcaceae</taxon>
        <taxon>Thermococcus</taxon>
    </lineage>
</organism>
<evidence type="ECO:0000256" key="5">
    <source>
        <dbReference type="ARBA" id="ARBA00022989"/>
    </source>
</evidence>
<keyword evidence="6 7" id="KW-0472">Membrane</keyword>
<evidence type="ECO:0000256" key="3">
    <source>
        <dbReference type="ARBA" id="ARBA00022475"/>
    </source>
</evidence>
<proteinExistence type="predicted"/>
<dbReference type="CDD" id="cd06173">
    <property type="entry name" value="MFS_MefA_like"/>
    <property type="match status" value="1"/>
</dbReference>
<dbReference type="PANTHER" id="PTHR43266:SF9">
    <property type="entry name" value="PERMEASE, MAJOR FACILITATOR SUPERFAMILY-RELATED"/>
    <property type="match status" value="1"/>
</dbReference>